<proteinExistence type="inferred from homology"/>
<accession>A0A310SNR7</accession>
<sequence>MMASRKKCSDSSRHLSKSARRHVGEVMFPSSSSSEEEVTTGHRGCRNTSKQYFWNRVETESQAGQSTSKTEENPFSFKHFLKNGSQTNYQNAGARPKVYTSATTYNLEKGSAVYPRNRTELPDFVQDHLVIEQYYLNHEPKQQTISDVDNLPDFTLNSIEQWQTRLRNESKKSESSASCDLSFDLTESLDKTTTQRTQSVPKFLLDLPISTAEPDSESNVSVRDCPHSGTSEANVPKSLPDFLNDGPIHNRTTLSTESGSIPNSTESTERRLLLENERLRQELDLARKQINEKSEKIELLKSELSSKREVEHEEAIHLEKAMEQVEDNLKRSTRRAVNAESIISSLKKEIISLKMEISLLRSENKELRAGVTAGSKNECGSSDIDQTVKRVASDLRHAASSAEVSLRQLMFGVSSLRVLASALENMDRIEDRTKNFLPDYDEDNAAGPAL</sequence>
<keyword evidence="3 4" id="KW-0175">Coiled coil</keyword>
<evidence type="ECO:0000313" key="6">
    <source>
        <dbReference type="EMBL" id="OAD55786.1"/>
    </source>
</evidence>
<feature type="region of interest" description="Disordered" evidence="5">
    <location>
        <begin position="1"/>
        <end position="45"/>
    </location>
</feature>
<dbReference type="AlphaFoldDB" id="A0A310SNR7"/>
<keyword evidence="7" id="KW-1185">Reference proteome</keyword>
<dbReference type="GO" id="GO:0055037">
    <property type="term" value="C:recycling endosome"/>
    <property type="evidence" value="ECO:0007669"/>
    <property type="project" value="TreeGrafter"/>
</dbReference>
<name>A0A310SNR7_9HYME</name>
<dbReference type="PANTHER" id="PTHR31259">
    <property type="entry name" value="ENDOSOME-ASSOCIATED TRAFFICKING REGULATOR 1"/>
    <property type="match status" value="1"/>
</dbReference>
<dbReference type="GO" id="GO:0005769">
    <property type="term" value="C:early endosome"/>
    <property type="evidence" value="ECO:0007669"/>
    <property type="project" value="TreeGrafter"/>
</dbReference>
<feature type="compositionally biased region" description="Polar residues" evidence="5">
    <location>
        <begin position="250"/>
        <end position="266"/>
    </location>
</feature>
<dbReference type="GO" id="GO:0036064">
    <property type="term" value="C:ciliary basal body"/>
    <property type="evidence" value="ECO:0007669"/>
    <property type="project" value="TreeGrafter"/>
</dbReference>
<dbReference type="GO" id="GO:0030496">
    <property type="term" value="C:midbody"/>
    <property type="evidence" value="ECO:0007669"/>
    <property type="project" value="TreeGrafter"/>
</dbReference>
<dbReference type="PANTHER" id="PTHR31259:SF3">
    <property type="entry name" value="ENDOSOME-ASSOCIATED-TRAFFICKING REGULATOR 1"/>
    <property type="match status" value="1"/>
</dbReference>
<dbReference type="GO" id="GO:0005813">
    <property type="term" value="C:centrosome"/>
    <property type="evidence" value="ECO:0007669"/>
    <property type="project" value="TreeGrafter"/>
</dbReference>
<evidence type="ECO:0000313" key="7">
    <source>
        <dbReference type="Proteomes" id="UP000250275"/>
    </source>
</evidence>
<feature type="coiled-coil region" evidence="4">
    <location>
        <begin position="269"/>
        <end position="363"/>
    </location>
</feature>
<reference evidence="6 7" key="1">
    <citation type="submission" date="2015-07" db="EMBL/GenBank/DDBJ databases">
        <title>The genome of Eufriesea mexicana.</title>
        <authorList>
            <person name="Pan H."/>
            <person name="Kapheim K."/>
        </authorList>
    </citation>
    <scope>NUCLEOTIDE SEQUENCE [LARGE SCALE GENOMIC DNA]</scope>
    <source>
        <strain evidence="6">0111107269</strain>
        <tissue evidence="6">Whole body</tissue>
    </source>
</reference>
<feature type="region of interest" description="Disordered" evidence="5">
    <location>
        <begin position="212"/>
        <end position="268"/>
    </location>
</feature>
<dbReference type="OrthoDB" id="6499155at2759"/>
<evidence type="ECO:0000256" key="2">
    <source>
        <dbReference type="ARBA" id="ARBA00016007"/>
    </source>
</evidence>
<protein>
    <recommendedName>
        <fullName evidence="2">Endosome-associated-trafficking regulator 1</fullName>
    </recommendedName>
</protein>
<gene>
    <name evidence="6" type="ORF">WN48_04316</name>
</gene>
<dbReference type="GO" id="GO:0045724">
    <property type="term" value="P:positive regulation of cilium assembly"/>
    <property type="evidence" value="ECO:0007669"/>
    <property type="project" value="TreeGrafter"/>
</dbReference>
<dbReference type="GO" id="GO:0032465">
    <property type="term" value="P:regulation of cytokinesis"/>
    <property type="evidence" value="ECO:0007669"/>
    <property type="project" value="TreeGrafter"/>
</dbReference>
<dbReference type="Proteomes" id="UP000250275">
    <property type="component" value="Unassembled WGS sequence"/>
</dbReference>
<evidence type="ECO:0000256" key="4">
    <source>
        <dbReference type="SAM" id="Coils"/>
    </source>
</evidence>
<dbReference type="GO" id="GO:1903566">
    <property type="term" value="P:positive regulation of protein localization to cilium"/>
    <property type="evidence" value="ECO:0007669"/>
    <property type="project" value="TreeGrafter"/>
</dbReference>
<organism evidence="6 7">
    <name type="scientific">Eufriesea mexicana</name>
    <dbReference type="NCBI Taxonomy" id="516756"/>
    <lineage>
        <taxon>Eukaryota</taxon>
        <taxon>Metazoa</taxon>
        <taxon>Ecdysozoa</taxon>
        <taxon>Arthropoda</taxon>
        <taxon>Hexapoda</taxon>
        <taxon>Insecta</taxon>
        <taxon>Pterygota</taxon>
        <taxon>Neoptera</taxon>
        <taxon>Endopterygota</taxon>
        <taxon>Hymenoptera</taxon>
        <taxon>Apocrita</taxon>
        <taxon>Aculeata</taxon>
        <taxon>Apoidea</taxon>
        <taxon>Anthophila</taxon>
        <taxon>Apidae</taxon>
        <taxon>Eufriesea</taxon>
    </lineage>
</organism>
<evidence type="ECO:0000256" key="5">
    <source>
        <dbReference type="SAM" id="MobiDB-lite"/>
    </source>
</evidence>
<evidence type="ECO:0000256" key="1">
    <source>
        <dbReference type="ARBA" id="ARBA00007791"/>
    </source>
</evidence>
<dbReference type="EMBL" id="KQ762518">
    <property type="protein sequence ID" value="OAD55786.1"/>
    <property type="molecule type" value="Genomic_DNA"/>
</dbReference>
<comment type="similarity">
    <text evidence="1">Belongs to the ENTR1 family.</text>
</comment>
<evidence type="ECO:0000256" key="3">
    <source>
        <dbReference type="ARBA" id="ARBA00023054"/>
    </source>
</evidence>
<dbReference type="InterPro" id="IPR026757">
    <property type="entry name" value="ENTR1"/>
</dbReference>